<protein>
    <submittedName>
        <fullName evidence="1">Uncharacterized protein</fullName>
    </submittedName>
</protein>
<organism evidence="1 2">
    <name type="scientific">Persea americana</name>
    <name type="common">Avocado</name>
    <dbReference type="NCBI Taxonomy" id="3435"/>
    <lineage>
        <taxon>Eukaryota</taxon>
        <taxon>Viridiplantae</taxon>
        <taxon>Streptophyta</taxon>
        <taxon>Embryophyta</taxon>
        <taxon>Tracheophyta</taxon>
        <taxon>Spermatophyta</taxon>
        <taxon>Magnoliopsida</taxon>
        <taxon>Magnoliidae</taxon>
        <taxon>Laurales</taxon>
        <taxon>Lauraceae</taxon>
        <taxon>Persea</taxon>
    </lineage>
</organism>
<proteinExistence type="predicted"/>
<gene>
    <name evidence="1" type="ORF">MRB53_023531</name>
</gene>
<accession>A0ACC2LAW0</accession>
<dbReference type="Proteomes" id="UP001234297">
    <property type="component" value="Chromosome 7"/>
</dbReference>
<evidence type="ECO:0000313" key="2">
    <source>
        <dbReference type="Proteomes" id="UP001234297"/>
    </source>
</evidence>
<sequence length="342" mass="38317">MLPLHYSSSFTPYQNRPFLFPSHFQNPRLPLQSFPIKLLQPHPITFPLPSSLLSSSSNTQQHHSSQNNKPTQNEKDEDGIPANFVKTLAKFKSSHNHIRVLEVSRRADHPFAGSRLLLLDTPGNIHSISFRFKLLTNTYFDVFATLPPILPPGPIGILGFGAGSAARLILELYPDAVIHGWELDPSVVSVGREYFGLSKLERQYPDKLFIYLGDALKADVRDGFSGILVDLFCKGSLIPELQESETWEKLKRNLRGGGRIMVNCGGNCVEAEDPLRDGNLIKEETLKAMNRVFGGELFVLDLGRRKEDSCIALTGKLPSVDVWKQAMPLSLRCYVDMWTPFS</sequence>
<evidence type="ECO:0000313" key="1">
    <source>
        <dbReference type="EMBL" id="KAJ8630208.1"/>
    </source>
</evidence>
<comment type="caution">
    <text evidence="1">The sequence shown here is derived from an EMBL/GenBank/DDBJ whole genome shotgun (WGS) entry which is preliminary data.</text>
</comment>
<dbReference type="EMBL" id="CM056815">
    <property type="protein sequence ID" value="KAJ8630208.1"/>
    <property type="molecule type" value="Genomic_DNA"/>
</dbReference>
<reference evidence="1 2" key="1">
    <citation type="journal article" date="2022" name="Hortic Res">
        <title>A haplotype resolved chromosomal level avocado genome allows analysis of novel avocado genes.</title>
        <authorList>
            <person name="Nath O."/>
            <person name="Fletcher S.J."/>
            <person name="Hayward A."/>
            <person name="Shaw L.M."/>
            <person name="Masouleh A.K."/>
            <person name="Furtado A."/>
            <person name="Henry R.J."/>
            <person name="Mitter N."/>
        </authorList>
    </citation>
    <scope>NUCLEOTIDE SEQUENCE [LARGE SCALE GENOMIC DNA]</scope>
    <source>
        <strain evidence="2">cv. Hass</strain>
    </source>
</reference>
<keyword evidence="2" id="KW-1185">Reference proteome</keyword>
<name>A0ACC2LAW0_PERAE</name>